<feature type="signal peptide" evidence="1">
    <location>
        <begin position="1"/>
        <end position="18"/>
    </location>
</feature>
<dbReference type="NCBIfam" id="TIGR04359">
    <property type="entry name" value="TrbK_RP4"/>
    <property type="match status" value="1"/>
</dbReference>
<dbReference type="InterPro" id="IPR027584">
    <property type="entry name" value="TrbK_RP4"/>
</dbReference>
<sequence length="91" mass="9704">MKKIMLLAGLAAAMLSGCDNKPAIPPMPEVNDTNCQVQAVKMITDKATRETFAGLCSRRSPAGGGIAPTDKPLNWLELADPKHTNKQEATL</sequence>
<feature type="chain" id="PRO_5009913684" evidence="1">
    <location>
        <begin position="19"/>
        <end position="91"/>
    </location>
</feature>
<gene>
    <name evidence="2" type="ORF">SAMN02744645_3408</name>
</gene>
<evidence type="ECO:0000313" key="2">
    <source>
        <dbReference type="EMBL" id="SHH36242.1"/>
    </source>
</evidence>
<keyword evidence="2" id="KW-0449">Lipoprotein</keyword>
<dbReference type="PROSITE" id="PS51257">
    <property type="entry name" value="PROKAR_LIPOPROTEIN"/>
    <property type="match status" value="1"/>
</dbReference>
<reference evidence="2 3" key="1">
    <citation type="submission" date="2016-11" db="EMBL/GenBank/DDBJ databases">
        <authorList>
            <person name="Jaros S."/>
            <person name="Januszkiewicz K."/>
            <person name="Wedrychowicz H."/>
        </authorList>
    </citation>
    <scope>NUCLEOTIDE SEQUENCE [LARGE SCALE GENOMIC DNA]</scope>
    <source>
        <strain evidence="2 3">DSM 18231</strain>
    </source>
</reference>
<keyword evidence="1" id="KW-0732">Signal</keyword>
<dbReference type="Proteomes" id="UP000184000">
    <property type="component" value="Unassembled WGS sequence"/>
</dbReference>
<dbReference type="AlphaFoldDB" id="A0A1M5SCA0"/>
<evidence type="ECO:0000256" key="1">
    <source>
        <dbReference type="SAM" id="SignalP"/>
    </source>
</evidence>
<proteinExistence type="predicted"/>
<name>A0A1M5SCA0_9GAMM</name>
<organism evidence="2 3">
    <name type="scientific">Stutzerimonas xanthomarina DSM 18231</name>
    <dbReference type="NCBI Taxonomy" id="1403346"/>
    <lineage>
        <taxon>Bacteria</taxon>
        <taxon>Pseudomonadati</taxon>
        <taxon>Pseudomonadota</taxon>
        <taxon>Gammaproteobacteria</taxon>
        <taxon>Pseudomonadales</taxon>
        <taxon>Pseudomonadaceae</taxon>
        <taxon>Stutzerimonas</taxon>
    </lineage>
</organism>
<accession>A0A1M5SCA0</accession>
<evidence type="ECO:0000313" key="3">
    <source>
        <dbReference type="Proteomes" id="UP000184000"/>
    </source>
</evidence>
<dbReference type="EMBL" id="FQXA01000006">
    <property type="protein sequence ID" value="SHH36242.1"/>
    <property type="molecule type" value="Genomic_DNA"/>
</dbReference>
<protein>
    <submittedName>
        <fullName evidence="2">Entry exclusion lipoprotein TrbK</fullName>
    </submittedName>
</protein>